<dbReference type="EMBL" id="JAAMPU010000107">
    <property type="protein sequence ID" value="NMH28921.1"/>
    <property type="molecule type" value="Genomic_DNA"/>
</dbReference>
<feature type="coiled-coil region" evidence="1">
    <location>
        <begin position="48"/>
        <end position="75"/>
    </location>
</feature>
<name>A0A972FMT4_9FLAO</name>
<reference evidence="3" key="1">
    <citation type="submission" date="2020-02" db="EMBL/GenBank/DDBJ databases">
        <title>Flavobacterium sp. genome.</title>
        <authorList>
            <person name="Jung H.S."/>
            <person name="Baek J.H."/>
            <person name="Jeon C.O."/>
        </authorList>
    </citation>
    <scope>NUCLEOTIDE SEQUENCE</scope>
    <source>
        <strain evidence="3">SE-s28</strain>
    </source>
</reference>
<sequence>MSTGKILLSTLIGIAVGAAVGVLIAPDKGSETRRKLRDNGGDYLKNLKDKYNSSIDAMTSKLDEIERESQREAQEAE</sequence>
<dbReference type="Pfam" id="PF12732">
    <property type="entry name" value="YtxH"/>
    <property type="match status" value="1"/>
</dbReference>
<evidence type="ECO:0000256" key="2">
    <source>
        <dbReference type="SAM" id="Phobius"/>
    </source>
</evidence>
<keyword evidence="2" id="KW-0472">Membrane</keyword>
<dbReference type="InterPro" id="IPR024623">
    <property type="entry name" value="YtxH"/>
</dbReference>
<keyword evidence="2" id="KW-0812">Transmembrane</keyword>
<keyword evidence="1" id="KW-0175">Coiled coil</keyword>
<protein>
    <submittedName>
        <fullName evidence="3">YtxH domain-containing protein</fullName>
    </submittedName>
</protein>
<organism evidence="3 4">
    <name type="scientific">Flavobacterium silvaticum</name>
    <dbReference type="NCBI Taxonomy" id="1852020"/>
    <lineage>
        <taxon>Bacteria</taxon>
        <taxon>Pseudomonadati</taxon>
        <taxon>Bacteroidota</taxon>
        <taxon>Flavobacteriia</taxon>
        <taxon>Flavobacteriales</taxon>
        <taxon>Flavobacteriaceae</taxon>
        <taxon>Flavobacterium</taxon>
    </lineage>
</organism>
<comment type="caution">
    <text evidence="3">The sequence shown here is derived from an EMBL/GenBank/DDBJ whole genome shotgun (WGS) entry which is preliminary data.</text>
</comment>
<keyword evidence="4" id="KW-1185">Reference proteome</keyword>
<dbReference type="RefSeq" id="WP_169528027.1">
    <property type="nucleotide sequence ID" value="NZ_JAAMPU010000107.1"/>
</dbReference>
<keyword evidence="2" id="KW-1133">Transmembrane helix</keyword>
<evidence type="ECO:0000313" key="4">
    <source>
        <dbReference type="Proteomes" id="UP000712080"/>
    </source>
</evidence>
<feature type="transmembrane region" description="Helical" evidence="2">
    <location>
        <begin position="6"/>
        <end position="25"/>
    </location>
</feature>
<accession>A0A972FMT4</accession>
<gene>
    <name evidence="3" type="ORF">G6047_12830</name>
</gene>
<dbReference type="Proteomes" id="UP000712080">
    <property type="component" value="Unassembled WGS sequence"/>
</dbReference>
<evidence type="ECO:0000256" key="1">
    <source>
        <dbReference type="SAM" id="Coils"/>
    </source>
</evidence>
<evidence type="ECO:0000313" key="3">
    <source>
        <dbReference type="EMBL" id="NMH28921.1"/>
    </source>
</evidence>
<proteinExistence type="predicted"/>
<dbReference type="AlphaFoldDB" id="A0A972FMT4"/>